<dbReference type="AlphaFoldDB" id="A0A6G1IUX0"/>
<organism evidence="2 3">
    <name type="scientific">Lentithecium fluviatile CBS 122367</name>
    <dbReference type="NCBI Taxonomy" id="1168545"/>
    <lineage>
        <taxon>Eukaryota</taxon>
        <taxon>Fungi</taxon>
        <taxon>Dikarya</taxon>
        <taxon>Ascomycota</taxon>
        <taxon>Pezizomycotina</taxon>
        <taxon>Dothideomycetes</taxon>
        <taxon>Pleosporomycetidae</taxon>
        <taxon>Pleosporales</taxon>
        <taxon>Massarineae</taxon>
        <taxon>Lentitheciaceae</taxon>
        <taxon>Lentithecium</taxon>
    </lineage>
</organism>
<sequence>MCVVRRGEPEEQDQHTSTESWTAPLTPEDDKDEMPDPSRSHTPHSGPPTPHSGPPTPLHFNIPKIIEPPVPNPSPEPSLFGYGYGYPYAAPPPRKGSYESYRQGMLSSNRPTSPPSKQGSYESYRRARQAGVDPSSPPSSPPQPHPPKRTLAPQASLGAGLDIRACVLALEEVALQNETPYSPESQKRMWHLAALGIGVRKVGDNFGFSSTGCSRSVTPVGWPQGGITGHGSDDCMQITDPSVFKNMTEWLAFFAWVNIDTLLISGYGNLYEVSEKDLRPSLLI</sequence>
<name>A0A6G1IUX0_9PLEO</name>
<protein>
    <submittedName>
        <fullName evidence="2">Uncharacterized protein</fullName>
    </submittedName>
</protein>
<accession>A0A6G1IUX0</accession>
<gene>
    <name evidence="2" type="ORF">K458DRAFT_391630</name>
</gene>
<reference evidence="2" key="1">
    <citation type="journal article" date="2020" name="Stud. Mycol.">
        <title>101 Dothideomycetes genomes: a test case for predicting lifestyles and emergence of pathogens.</title>
        <authorList>
            <person name="Haridas S."/>
            <person name="Albert R."/>
            <person name="Binder M."/>
            <person name="Bloem J."/>
            <person name="Labutti K."/>
            <person name="Salamov A."/>
            <person name="Andreopoulos B."/>
            <person name="Baker S."/>
            <person name="Barry K."/>
            <person name="Bills G."/>
            <person name="Bluhm B."/>
            <person name="Cannon C."/>
            <person name="Castanera R."/>
            <person name="Culley D."/>
            <person name="Daum C."/>
            <person name="Ezra D."/>
            <person name="Gonzalez J."/>
            <person name="Henrissat B."/>
            <person name="Kuo A."/>
            <person name="Liang C."/>
            <person name="Lipzen A."/>
            <person name="Lutzoni F."/>
            <person name="Magnuson J."/>
            <person name="Mondo S."/>
            <person name="Nolan M."/>
            <person name="Ohm R."/>
            <person name="Pangilinan J."/>
            <person name="Park H.-J."/>
            <person name="Ramirez L."/>
            <person name="Alfaro M."/>
            <person name="Sun H."/>
            <person name="Tritt A."/>
            <person name="Yoshinaga Y."/>
            <person name="Zwiers L.-H."/>
            <person name="Turgeon B."/>
            <person name="Goodwin S."/>
            <person name="Spatafora J."/>
            <person name="Crous P."/>
            <person name="Grigoriev I."/>
        </authorList>
    </citation>
    <scope>NUCLEOTIDE SEQUENCE</scope>
    <source>
        <strain evidence="2">CBS 122367</strain>
    </source>
</reference>
<dbReference type="EMBL" id="MU005590">
    <property type="protein sequence ID" value="KAF2681679.1"/>
    <property type="molecule type" value="Genomic_DNA"/>
</dbReference>
<keyword evidence="3" id="KW-1185">Reference proteome</keyword>
<proteinExistence type="predicted"/>
<evidence type="ECO:0000313" key="3">
    <source>
        <dbReference type="Proteomes" id="UP000799291"/>
    </source>
</evidence>
<feature type="compositionally biased region" description="Pro residues" evidence="1">
    <location>
        <begin position="66"/>
        <end position="76"/>
    </location>
</feature>
<evidence type="ECO:0000256" key="1">
    <source>
        <dbReference type="SAM" id="MobiDB-lite"/>
    </source>
</evidence>
<dbReference type="Proteomes" id="UP000799291">
    <property type="component" value="Unassembled WGS sequence"/>
</dbReference>
<feature type="compositionally biased region" description="Pro residues" evidence="1">
    <location>
        <begin position="45"/>
        <end position="57"/>
    </location>
</feature>
<feature type="compositionally biased region" description="Pro residues" evidence="1">
    <location>
        <begin position="135"/>
        <end position="145"/>
    </location>
</feature>
<feature type="compositionally biased region" description="Polar residues" evidence="1">
    <location>
        <begin position="105"/>
        <end position="121"/>
    </location>
</feature>
<evidence type="ECO:0000313" key="2">
    <source>
        <dbReference type="EMBL" id="KAF2681679.1"/>
    </source>
</evidence>
<dbReference type="OrthoDB" id="10566307at2759"/>
<feature type="compositionally biased region" description="Basic and acidic residues" evidence="1">
    <location>
        <begin position="1"/>
        <end position="16"/>
    </location>
</feature>
<feature type="region of interest" description="Disordered" evidence="1">
    <location>
        <begin position="1"/>
        <end position="153"/>
    </location>
</feature>